<keyword evidence="5" id="KW-1185">Reference proteome</keyword>
<sequence>MPDPSTHITPLPRLQPPCYTPTHHTNTPPTHFHNPWPSYKTHALLPTLLNRFTNPTKNYVPIPENRTGTALPSTLTPDFTLAGTHPDSLKATWLGHATFLVETPTPTPQASNKPTADRNRGLNILLDPIFSPRAGPYNLLGPTRFTPLPCTIAALPHIDLILISHDHYDHLDAETLRQIMVKQDGDVRFCCGLGVKRVLVGLGVGITGEQVEEMDWWDGVSVGGGGGGDCGVEIVCTPAQHRSGRTVWGFDATLWCSWVVRSTPSSSLQDNGKSLFFAGDTGYCAVDSDTQFSHHHAPHPPCPAFRQIGDLYGPFDLALLPIGCFKPRSVLSGQHSSPEDSLAIHKDVRSKKSIGMHYGTFRGAYSASFEPVTEPAERWKKGAEAEGLEWGVDVGLCDVGETVMV</sequence>
<feature type="domain" description="Metallo-beta-lactamase" evidence="3">
    <location>
        <begin position="123"/>
        <end position="358"/>
    </location>
</feature>
<dbReference type="SUPFAM" id="SSF56281">
    <property type="entry name" value="Metallo-hydrolase/oxidoreductase"/>
    <property type="match status" value="1"/>
</dbReference>
<feature type="region of interest" description="Disordered" evidence="2">
    <location>
        <begin position="1"/>
        <end position="26"/>
    </location>
</feature>
<feature type="binding site" evidence="1">
    <location>
        <position position="168"/>
    </location>
    <ligand>
        <name>an N-acyl-1,2-diacyl-sn-glycero-3-phosphoethanolamine</name>
        <dbReference type="ChEBI" id="CHEBI:62537"/>
    </ligand>
</feature>
<dbReference type="InterPro" id="IPR024884">
    <property type="entry name" value="NAPE-PLD"/>
</dbReference>
<dbReference type="Proteomes" id="UP000799423">
    <property type="component" value="Unassembled WGS sequence"/>
</dbReference>
<dbReference type="GO" id="GO:0008270">
    <property type="term" value="F:zinc ion binding"/>
    <property type="evidence" value="ECO:0007669"/>
    <property type="project" value="InterPro"/>
</dbReference>
<evidence type="ECO:0000313" key="4">
    <source>
        <dbReference type="EMBL" id="KAF2850698.1"/>
    </source>
</evidence>
<dbReference type="OrthoDB" id="332863at2759"/>
<dbReference type="AlphaFoldDB" id="A0A6A7B8X0"/>
<feature type="binding site" evidence="1">
    <location>
        <position position="335"/>
    </location>
    <ligand>
        <name>an N-acyl-1,2-diacyl-sn-glycero-3-phosphoethanolamine</name>
        <dbReference type="ChEBI" id="CHEBI:62537"/>
    </ligand>
</feature>
<proteinExistence type="predicted"/>
<accession>A0A6A7B8X0</accession>
<dbReference type="GO" id="GO:0070292">
    <property type="term" value="P:N-acylphosphatidylethanolamine metabolic process"/>
    <property type="evidence" value="ECO:0007669"/>
    <property type="project" value="TreeGrafter"/>
</dbReference>
<dbReference type="Pfam" id="PF12706">
    <property type="entry name" value="Lactamase_B_2"/>
    <property type="match status" value="1"/>
</dbReference>
<reference evidence="4" key="1">
    <citation type="submission" date="2020-01" db="EMBL/GenBank/DDBJ databases">
        <authorList>
            <consortium name="DOE Joint Genome Institute"/>
            <person name="Haridas S."/>
            <person name="Albert R."/>
            <person name="Binder M."/>
            <person name="Bloem J."/>
            <person name="Labutti K."/>
            <person name="Salamov A."/>
            <person name="Andreopoulos B."/>
            <person name="Baker S.E."/>
            <person name="Barry K."/>
            <person name="Bills G."/>
            <person name="Bluhm B.H."/>
            <person name="Cannon C."/>
            <person name="Castanera R."/>
            <person name="Culley D.E."/>
            <person name="Daum C."/>
            <person name="Ezra D."/>
            <person name="Gonzalez J.B."/>
            <person name="Henrissat B."/>
            <person name="Kuo A."/>
            <person name="Liang C."/>
            <person name="Lipzen A."/>
            <person name="Lutzoni F."/>
            <person name="Magnuson J."/>
            <person name="Mondo S."/>
            <person name="Nolan M."/>
            <person name="Ohm R."/>
            <person name="Pangilinan J."/>
            <person name="Park H.-J."/>
            <person name="Ramirez L."/>
            <person name="Alfaro M."/>
            <person name="Sun H."/>
            <person name="Tritt A."/>
            <person name="Yoshinaga Y."/>
            <person name="Zwiers L.-H."/>
            <person name="Turgeon B.G."/>
            <person name="Goodwin S.B."/>
            <person name="Spatafora J.W."/>
            <person name="Crous P.W."/>
            <person name="Grigoriev I.V."/>
        </authorList>
    </citation>
    <scope>NUCLEOTIDE SEQUENCE</scope>
    <source>
        <strain evidence="4">IPT5</strain>
    </source>
</reference>
<evidence type="ECO:0000259" key="3">
    <source>
        <dbReference type="Pfam" id="PF12706"/>
    </source>
</evidence>
<organism evidence="4 5">
    <name type="scientific">Plenodomus tracheiphilus IPT5</name>
    <dbReference type="NCBI Taxonomy" id="1408161"/>
    <lineage>
        <taxon>Eukaryota</taxon>
        <taxon>Fungi</taxon>
        <taxon>Dikarya</taxon>
        <taxon>Ascomycota</taxon>
        <taxon>Pezizomycotina</taxon>
        <taxon>Dothideomycetes</taxon>
        <taxon>Pleosporomycetidae</taxon>
        <taxon>Pleosporales</taxon>
        <taxon>Pleosporineae</taxon>
        <taxon>Leptosphaeriaceae</taxon>
        <taxon>Plenodomus</taxon>
    </lineage>
</organism>
<dbReference type="PANTHER" id="PTHR15032:SF4">
    <property type="entry name" value="N-ACYL-PHOSPHATIDYLETHANOLAMINE-HYDROLYZING PHOSPHOLIPASE D"/>
    <property type="match status" value="1"/>
</dbReference>
<evidence type="ECO:0000256" key="2">
    <source>
        <dbReference type="SAM" id="MobiDB-lite"/>
    </source>
</evidence>
<evidence type="ECO:0000256" key="1">
    <source>
        <dbReference type="PIRSR" id="PIRSR038896-50"/>
    </source>
</evidence>
<dbReference type="PIRSF" id="PIRSF038896">
    <property type="entry name" value="NAPE-PLD"/>
    <property type="match status" value="1"/>
</dbReference>
<gene>
    <name evidence="4" type="ORF">T440DRAFT_468274</name>
</gene>
<name>A0A6A7B8X0_9PLEO</name>
<protein>
    <submittedName>
        <fullName evidence="4">Metallo-hydrolase/oxidoreductase</fullName>
    </submittedName>
</protein>
<dbReference type="EMBL" id="MU006305">
    <property type="protein sequence ID" value="KAF2850698.1"/>
    <property type="molecule type" value="Genomic_DNA"/>
</dbReference>
<dbReference type="PANTHER" id="PTHR15032">
    <property type="entry name" value="N-ACYL-PHOSPHATIDYLETHANOLAMINE-HYDROLYZING PHOSPHOLIPASE D"/>
    <property type="match status" value="1"/>
</dbReference>
<dbReference type="GO" id="GO:0070290">
    <property type="term" value="F:N-acylphosphatidylethanolamine-specific phospholipase D activity"/>
    <property type="evidence" value="ECO:0007669"/>
    <property type="project" value="InterPro"/>
</dbReference>
<dbReference type="Gene3D" id="3.60.15.10">
    <property type="entry name" value="Ribonuclease Z/Hydroxyacylglutathione hydrolase-like"/>
    <property type="match status" value="1"/>
</dbReference>
<dbReference type="InterPro" id="IPR036866">
    <property type="entry name" value="RibonucZ/Hydroxyglut_hydro"/>
</dbReference>
<dbReference type="GO" id="GO:0005737">
    <property type="term" value="C:cytoplasm"/>
    <property type="evidence" value="ECO:0007669"/>
    <property type="project" value="TreeGrafter"/>
</dbReference>
<dbReference type="InterPro" id="IPR001279">
    <property type="entry name" value="Metallo-B-lactamas"/>
</dbReference>
<dbReference type="GO" id="GO:0070291">
    <property type="term" value="P:N-acylethanolamine metabolic process"/>
    <property type="evidence" value="ECO:0007669"/>
    <property type="project" value="TreeGrafter"/>
</dbReference>
<evidence type="ECO:0000313" key="5">
    <source>
        <dbReference type="Proteomes" id="UP000799423"/>
    </source>
</evidence>